<dbReference type="FunFam" id="3.10.20.30:FF:000001">
    <property type="entry name" value="Ribosome-binding ATPase YchF"/>
    <property type="match status" value="1"/>
</dbReference>
<sequence length="356" mass="39472">MALSIGIVGLPNVGKSTLFKTITKKEVACENYPFCTIDPNVGVVAVPDERVDKLAALTNSAKKIFATIDFVDIAGLVKGASKGEGLGNQFLAHIRETQAIVYVLRAFGNENIINTQESNDVLRDKDILDTELILKDLETLEKRISSAEREAKAGKKEAQKELVALQKAKALLDKGIVLSETKEMSDEEKEILQNLCLLSLKKRLYLFNGAESEVSDEVKSLFEKNSWHYLFLDVLTEFEAVDMSQEERASFGLPEECGLNVLIRKCYEILGLITFLTTGPDETRAWTIKKGDKAPQAGGAIHSDFEEFFIKAEVINWQDLLNSNGFAKAREKGLLRTEGKDYVVCDGDVIEIKSGK</sequence>
<dbReference type="PIRSF" id="PIRSF006641">
    <property type="entry name" value="CHP00092"/>
    <property type="match status" value="1"/>
</dbReference>
<dbReference type="Proteomes" id="UP000229390">
    <property type="component" value="Unassembled WGS sequence"/>
</dbReference>
<dbReference type="PANTHER" id="PTHR23305">
    <property type="entry name" value="OBG GTPASE FAMILY"/>
    <property type="match status" value="1"/>
</dbReference>
<dbReference type="GO" id="GO:0016887">
    <property type="term" value="F:ATP hydrolysis activity"/>
    <property type="evidence" value="ECO:0007669"/>
    <property type="project" value="InterPro"/>
</dbReference>
<proteinExistence type="predicted"/>
<dbReference type="InterPro" id="IPR004396">
    <property type="entry name" value="ATPase_YchF/OLA1"/>
</dbReference>
<dbReference type="Gene3D" id="3.40.50.300">
    <property type="entry name" value="P-loop containing nucleotide triphosphate hydrolases"/>
    <property type="match status" value="1"/>
</dbReference>
<dbReference type="PRINTS" id="PR00326">
    <property type="entry name" value="GTP1OBG"/>
</dbReference>
<dbReference type="InterPro" id="IPR023192">
    <property type="entry name" value="TGS-like_dom_sf"/>
</dbReference>
<keyword evidence="2" id="KW-0547">Nucleotide-binding</keyword>
<dbReference type="EMBL" id="PEYE01000007">
    <property type="protein sequence ID" value="PIS39068.1"/>
    <property type="molecule type" value="Genomic_DNA"/>
</dbReference>
<dbReference type="InterPro" id="IPR031167">
    <property type="entry name" value="G_OBG"/>
</dbReference>
<evidence type="ECO:0000259" key="6">
    <source>
        <dbReference type="PROSITE" id="PS51710"/>
    </source>
</evidence>
<evidence type="ECO:0000313" key="7">
    <source>
        <dbReference type="EMBL" id="PIS39068.1"/>
    </source>
</evidence>
<dbReference type="InterPro" id="IPR006073">
    <property type="entry name" value="GTP-bd"/>
</dbReference>
<dbReference type="SUPFAM" id="SSF52540">
    <property type="entry name" value="P-loop containing nucleoside triphosphate hydrolases"/>
    <property type="match status" value="1"/>
</dbReference>
<dbReference type="InterPro" id="IPR012675">
    <property type="entry name" value="Beta-grasp_dom_sf"/>
</dbReference>
<protein>
    <submittedName>
        <fullName evidence="7">Redox-regulated ATPase YchF</fullName>
    </submittedName>
</protein>
<accession>A0A2M6T1E8</accession>
<evidence type="ECO:0000256" key="3">
    <source>
        <dbReference type="ARBA" id="ARBA00022840"/>
    </source>
</evidence>
<keyword evidence="3" id="KW-0067">ATP-binding</keyword>
<evidence type="ECO:0000313" key="8">
    <source>
        <dbReference type="Proteomes" id="UP000229390"/>
    </source>
</evidence>
<dbReference type="InterPro" id="IPR013029">
    <property type="entry name" value="YchF_C"/>
</dbReference>
<dbReference type="GO" id="GO:0005524">
    <property type="term" value="F:ATP binding"/>
    <property type="evidence" value="ECO:0007669"/>
    <property type="project" value="UniProtKB-KW"/>
</dbReference>
<dbReference type="PANTHER" id="PTHR23305:SF18">
    <property type="entry name" value="OBG-TYPE G DOMAIN-CONTAINING PROTEIN"/>
    <property type="match status" value="1"/>
</dbReference>
<comment type="caution">
    <text evidence="7">The sequence shown here is derived from an EMBL/GenBank/DDBJ whole genome shotgun (WGS) entry which is preliminary data.</text>
</comment>
<reference evidence="8" key="1">
    <citation type="submission" date="2017-09" db="EMBL/GenBank/DDBJ databases">
        <title>Depth-based differentiation of microbial function through sediment-hosted aquifers and enrichment of novel symbionts in the deep terrestrial subsurface.</title>
        <authorList>
            <person name="Probst A.J."/>
            <person name="Ladd B."/>
            <person name="Jarett J.K."/>
            <person name="Geller-Mcgrath D.E."/>
            <person name="Sieber C.M.K."/>
            <person name="Emerson J.B."/>
            <person name="Anantharaman K."/>
            <person name="Thomas B.C."/>
            <person name="Malmstrom R."/>
            <person name="Stieglmeier M."/>
            <person name="Klingl A."/>
            <person name="Woyke T."/>
            <person name="Ryan C.M."/>
            <person name="Banfield J.F."/>
        </authorList>
    </citation>
    <scope>NUCLEOTIDE SEQUENCE [LARGE SCALE GENOMIC DNA]</scope>
</reference>
<evidence type="ECO:0000256" key="1">
    <source>
        <dbReference type="ARBA" id="ARBA00022723"/>
    </source>
</evidence>
<dbReference type="CDD" id="cd01900">
    <property type="entry name" value="YchF"/>
    <property type="match status" value="1"/>
</dbReference>
<name>A0A2M6T1E8_9BACT</name>
<dbReference type="PROSITE" id="PS51710">
    <property type="entry name" value="G_OBG"/>
    <property type="match status" value="1"/>
</dbReference>
<keyword evidence="5" id="KW-0175">Coiled coil</keyword>
<dbReference type="GO" id="GO:0005737">
    <property type="term" value="C:cytoplasm"/>
    <property type="evidence" value="ECO:0007669"/>
    <property type="project" value="TreeGrafter"/>
</dbReference>
<dbReference type="SUPFAM" id="SSF81271">
    <property type="entry name" value="TGS-like"/>
    <property type="match status" value="1"/>
</dbReference>
<dbReference type="AlphaFoldDB" id="A0A2M6T1E8"/>
<evidence type="ECO:0000256" key="5">
    <source>
        <dbReference type="SAM" id="Coils"/>
    </source>
</evidence>
<evidence type="ECO:0000256" key="2">
    <source>
        <dbReference type="ARBA" id="ARBA00022741"/>
    </source>
</evidence>
<dbReference type="GO" id="GO:0046872">
    <property type="term" value="F:metal ion binding"/>
    <property type="evidence" value="ECO:0007669"/>
    <property type="project" value="UniProtKB-KW"/>
</dbReference>
<keyword evidence="1" id="KW-0479">Metal-binding</keyword>
<dbReference type="GO" id="GO:0005525">
    <property type="term" value="F:GTP binding"/>
    <property type="evidence" value="ECO:0007669"/>
    <property type="project" value="InterPro"/>
</dbReference>
<dbReference type="Pfam" id="PF06071">
    <property type="entry name" value="YchF-GTPase_C"/>
    <property type="match status" value="1"/>
</dbReference>
<feature type="domain" description="OBG-type G" evidence="6">
    <location>
        <begin position="3"/>
        <end position="252"/>
    </location>
</feature>
<gene>
    <name evidence="7" type="ORF">COT34_00310</name>
</gene>
<dbReference type="InterPro" id="IPR041706">
    <property type="entry name" value="YchF_N"/>
</dbReference>
<dbReference type="CDD" id="cd04867">
    <property type="entry name" value="TGS_YchF_OLA1"/>
    <property type="match status" value="1"/>
</dbReference>
<keyword evidence="4" id="KW-0460">Magnesium</keyword>
<dbReference type="NCBIfam" id="TIGR00092">
    <property type="entry name" value="redox-regulated ATPase YchF"/>
    <property type="match status" value="1"/>
</dbReference>
<dbReference type="Gene3D" id="3.10.20.30">
    <property type="match status" value="1"/>
</dbReference>
<dbReference type="Pfam" id="PF01926">
    <property type="entry name" value="MMR_HSR1"/>
    <property type="match status" value="1"/>
</dbReference>
<feature type="coiled-coil region" evidence="5">
    <location>
        <begin position="130"/>
        <end position="168"/>
    </location>
</feature>
<dbReference type="InterPro" id="IPR027417">
    <property type="entry name" value="P-loop_NTPase"/>
</dbReference>
<dbReference type="InterPro" id="IPR012676">
    <property type="entry name" value="TGS-like"/>
</dbReference>
<organism evidence="7 8">
    <name type="scientific">Candidatus Nealsonbacteria bacterium CG08_land_8_20_14_0_20_43_11</name>
    <dbReference type="NCBI Taxonomy" id="1974706"/>
    <lineage>
        <taxon>Bacteria</taxon>
        <taxon>Candidatus Nealsoniibacteriota</taxon>
    </lineage>
</organism>
<dbReference type="Gene3D" id="1.10.150.300">
    <property type="entry name" value="TGS-like domain"/>
    <property type="match status" value="1"/>
</dbReference>
<evidence type="ECO:0000256" key="4">
    <source>
        <dbReference type="ARBA" id="ARBA00022842"/>
    </source>
</evidence>